<dbReference type="PANTHER" id="PTHR43191">
    <property type="entry name" value="RRNA METHYLTRANSFERASE 3"/>
    <property type="match status" value="1"/>
</dbReference>
<keyword evidence="3" id="KW-0808">Transferase</keyword>
<sequence>MLIDPKAAKVRGVAKLVKKDARSETGLFLLEGPQGFREALNRPKLILEAFATEEALARHPELFAQAASSRVEVQLVNDAVLAALSDTNTPQGVVAVCEQFDVSLEDIIATSPKLVVLLSQIRDPGNAGTVLRAADAAGADAVIFSSGSVDIYNPKVVRSTTGSMFHLPFAVDVDINEAVKALKGAGIQILAADASGKALPELSSELQKPTAWLFGNEAWGFEPEVLALADLTVAVPIYGAAESLNLATAASVCLYSSAFAQNSTPR</sequence>
<evidence type="ECO:0000256" key="3">
    <source>
        <dbReference type="ARBA" id="ARBA00022679"/>
    </source>
</evidence>
<dbReference type="InterPro" id="IPR029028">
    <property type="entry name" value="Alpha/beta_knot_MTases"/>
</dbReference>
<protein>
    <submittedName>
        <fullName evidence="5">Unannotated protein</fullName>
    </submittedName>
</protein>
<dbReference type="PANTHER" id="PTHR43191:SF2">
    <property type="entry name" value="RRNA METHYLTRANSFERASE 3, MITOCHONDRIAL"/>
    <property type="match status" value="1"/>
</dbReference>
<feature type="domain" description="RNA 2-O ribose methyltransferase substrate binding" evidence="4">
    <location>
        <begin position="29"/>
        <end position="103"/>
    </location>
</feature>
<evidence type="ECO:0000256" key="1">
    <source>
        <dbReference type="ARBA" id="ARBA00007228"/>
    </source>
</evidence>
<dbReference type="Gene3D" id="3.40.1280.10">
    <property type="match status" value="1"/>
</dbReference>
<dbReference type="GO" id="GO:0005737">
    <property type="term" value="C:cytoplasm"/>
    <property type="evidence" value="ECO:0007669"/>
    <property type="project" value="UniProtKB-ARBA"/>
</dbReference>
<organism evidence="5">
    <name type="scientific">freshwater metagenome</name>
    <dbReference type="NCBI Taxonomy" id="449393"/>
    <lineage>
        <taxon>unclassified sequences</taxon>
        <taxon>metagenomes</taxon>
        <taxon>ecological metagenomes</taxon>
    </lineage>
</organism>
<evidence type="ECO:0000313" key="5">
    <source>
        <dbReference type="EMBL" id="CAB4680753.1"/>
    </source>
</evidence>
<dbReference type="GO" id="GO:0003723">
    <property type="term" value="F:RNA binding"/>
    <property type="evidence" value="ECO:0007669"/>
    <property type="project" value="InterPro"/>
</dbReference>
<dbReference type="InterPro" id="IPR053888">
    <property type="entry name" value="MRM3-like_sub_bind"/>
</dbReference>
<dbReference type="InterPro" id="IPR001537">
    <property type="entry name" value="SpoU_MeTrfase"/>
</dbReference>
<dbReference type="InterPro" id="IPR051259">
    <property type="entry name" value="rRNA_Methyltransferase"/>
</dbReference>
<evidence type="ECO:0000259" key="4">
    <source>
        <dbReference type="SMART" id="SM00967"/>
    </source>
</evidence>
<reference evidence="5" key="1">
    <citation type="submission" date="2020-05" db="EMBL/GenBank/DDBJ databases">
        <authorList>
            <person name="Chiriac C."/>
            <person name="Salcher M."/>
            <person name="Ghai R."/>
            <person name="Kavagutti S V."/>
        </authorList>
    </citation>
    <scope>NUCLEOTIDE SEQUENCE</scope>
</reference>
<keyword evidence="2" id="KW-0489">Methyltransferase</keyword>
<dbReference type="SMART" id="SM00967">
    <property type="entry name" value="SpoU_sub_bind"/>
    <property type="match status" value="1"/>
</dbReference>
<dbReference type="AlphaFoldDB" id="A0A6J6N888"/>
<proteinExistence type="inferred from homology"/>
<dbReference type="GO" id="GO:0032259">
    <property type="term" value="P:methylation"/>
    <property type="evidence" value="ECO:0007669"/>
    <property type="project" value="UniProtKB-KW"/>
</dbReference>
<dbReference type="SUPFAM" id="SSF75217">
    <property type="entry name" value="alpha/beta knot"/>
    <property type="match status" value="1"/>
</dbReference>
<evidence type="ECO:0000256" key="2">
    <source>
        <dbReference type="ARBA" id="ARBA00022603"/>
    </source>
</evidence>
<comment type="similarity">
    <text evidence="1">Belongs to the class IV-like SAM-binding methyltransferase superfamily. RNA methyltransferase TrmH family.</text>
</comment>
<dbReference type="InterPro" id="IPR029026">
    <property type="entry name" value="tRNA_m1G_MTases_N"/>
</dbReference>
<dbReference type="InterPro" id="IPR029064">
    <property type="entry name" value="Ribosomal_eL30-like_sf"/>
</dbReference>
<dbReference type="Gene3D" id="3.30.1330.30">
    <property type="match status" value="1"/>
</dbReference>
<dbReference type="CDD" id="cd18095">
    <property type="entry name" value="SpoU-like_rRNA-MTase"/>
    <property type="match status" value="1"/>
</dbReference>
<dbReference type="InterPro" id="IPR013123">
    <property type="entry name" value="SpoU_subst-bd"/>
</dbReference>
<accession>A0A6J6N888</accession>
<dbReference type="GO" id="GO:0006396">
    <property type="term" value="P:RNA processing"/>
    <property type="evidence" value="ECO:0007669"/>
    <property type="project" value="InterPro"/>
</dbReference>
<dbReference type="EMBL" id="CAEZXL010000024">
    <property type="protein sequence ID" value="CAB4680753.1"/>
    <property type="molecule type" value="Genomic_DNA"/>
</dbReference>
<dbReference type="SUPFAM" id="SSF55315">
    <property type="entry name" value="L30e-like"/>
    <property type="match status" value="1"/>
</dbReference>
<dbReference type="Pfam" id="PF22435">
    <property type="entry name" value="MRM3-like_sub_bind"/>
    <property type="match status" value="1"/>
</dbReference>
<dbReference type="Pfam" id="PF00588">
    <property type="entry name" value="SpoU_methylase"/>
    <property type="match status" value="1"/>
</dbReference>
<name>A0A6J6N888_9ZZZZ</name>
<dbReference type="GO" id="GO:0008173">
    <property type="term" value="F:RNA methyltransferase activity"/>
    <property type="evidence" value="ECO:0007669"/>
    <property type="project" value="InterPro"/>
</dbReference>
<gene>
    <name evidence="5" type="ORF">UFOPK2373_00233</name>
</gene>